<organism evidence="3 4">
    <name type="scientific">Smittium culicis</name>
    <dbReference type="NCBI Taxonomy" id="133412"/>
    <lineage>
        <taxon>Eukaryota</taxon>
        <taxon>Fungi</taxon>
        <taxon>Fungi incertae sedis</taxon>
        <taxon>Zoopagomycota</taxon>
        <taxon>Kickxellomycotina</taxon>
        <taxon>Harpellomycetes</taxon>
        <taxon>Harpellales</taxon>
        <taxon>Legeriomycetaceae</taxon>
        <taxon>Smittium</taxon>
    </lineage>
</organism>
<evidence type="ECO:0000256" key="2">
    <source>
        <dbReference type="ARBA" id="ARBA00022679"/>
    </source>
</evidence>
<dbReference type="InterPro" id="IPR003673">
    <property type="entry name" value="CoA-Trfase_fam_III"/>
</dbReference>
<accession>A0A1R1X9W2</accession>
<dbReference type="Proteomes" id="UP000187283">
    <property type="component" value="Unassembled WGS sequence"/>
</dbReference>
<comment type="caution">
    <text evidence="3">The sequence shown here is derived from an EMBL/GenBank/DDBJ whole genome shotgun (WGS) entry which is preliminary data.</text>
</comment>
<dbReference type="Gene3D" id="3.30.1540.10">
    <property type="entry name" value="formyl-coa transferase, domain 3"/>
    <property type="match status" value="1"/>
</dbReference>
<dbReference type="SUPFAM" id="SSF89796">
    <property type="entry name" value="CoA-transferase family III (CaiB/BaiF)"/>
    <property type="match status" value="1"/>
</dbReference>
<dbReference type="GO" id="GO:0047369">
    <property type="term" value="F:succinate-hydroxymethylglutarate CoA-transferase activity"/>
    <property type="evidence" value="ECO:0007669"/>
    <property type="project" value="TreeGrafter"/>
</dbReference>
<evidence type="ECO:0000256" key="1">
    <source>
        <dbReference type="ARBA" id="ARBA00008383"/>
    </source>
</evidence>
<reference evidence="3 4" key="1">
    <citation type="submission" date="2017-01" db="EMBL/GenBank/DDBJ databases">
        <authorList>
            <person name="Mah S.A."/>
            <person name="Swanson W.J."/>
            <person name="Moy G.W."/>
            <person name="Vacquier V.D."/>
        </authorList>
    </citation>
    <scope>NUCLEOTIDE SEQUENCE [LARGE SCALE GENOMIC DNA]</scope>
    <source>
        <strain evidence="3 4">GSMNP</strain>
    </source>
</reference>
<protein>
    <submittedName>
        <fullName evidence="3">Succinate-hydroxymethylglutarate CoA-transferase</fullName>
    </submittedName>
</protein>
<gene>
    <name evidence="3" type="ORF">AYI70_g9745</name>
</gene>
<comment type="similarity">
    <text evidence="1">Belongs to the CoA-transferase III family.</text>
</comment>
<dbReference type="PANTHER" id="PTHR48207">
    <property type="entry name" value="SUCCINATE--HYDROXYMETHYLGLUTARATE COA-TRANSFERASE"/>
    <property type="match status" value="1"/>
</dbReference>
<dbReference type="STRING" id="133412.A0A1R1X9W2"/>
<dbReference type="InterPro" id="IPR023606">
    <property type="entry name" value="CoA-Trfase_III_dom_1_sf"/>
</dbReference>
<keyword evidence="4" id="KW-1185">Reference proteome</keyword>
<dbReference type="InterPro" id="IPR044855">
    <property type="entry name" value="CoA-Trfase_III_dom3_sf"/>
</dbReference>
<evidence type="ECO:0000313" key="3">
    <source>
        <dbReference type="EMBL" id="OMJ11402.1"/>
    </source>
</evidence>
<dbReference type="PANTHER" id="PTHR48207:SF3">
    <property type="entry name" value="SUCCINATE--HYDROXYMETHYLGLUTARATE COA-TRANSFERASE"/>
    <property type="match status" value="1"/>
</dbReference>
<dbReference type="EMBL" id="LSSN01004503">
    <property type="protein sequence ID" value="OMJ11402.1"/>
    <property type="molecule type" value="Genomic_DNA"/>
</dbReference>
<name>A0A1R1X9W2_9FUNG</name>
<evidence type="ECO:0000313" key="4">
    <source>
        <dbReference type="Proteomes" id="UP000187283"/>
    </source>
</evidence>
<proteinExistence type="inferred from homology"/>
<dbReference type="InterPro" id="IPR050483">
    <property type="entry name" value="CoA-transferase_III_domain"/>
</dbReference>
<keyword evidence="2 3" id="KW-0808">Transferase</keyword>
<dbReference type="Gene3D" id="3.40.50.10540">
    <property type="entry name" value="Crotonobetainyl-coa:carnitine coa-transferase, domain 1"/>
    <property type="match status" value="1"/>
</dbReference>
<sequence length="484" mass="53244">MALSASRLNLNRSILGKFVSNRTPIISFLNRNSIPFKSCIEKHQKALYSASVLGDVNIPKDKPLTGIRVLDMSRVLAGPYCTMMLGDLGAEVIKIEHPERGDDTRSWGPPFMDYIGDFTKVSNPNNKLKPMYRSEGESIYYLSVNRNKKSVTVNLKDKGGQQLIRELAAKSDIVVENYLPGKLSALGLGYEDLKKVNEKLVYASISGYGHSGPFSKKPGYDLMIEAEAGLMYITGEQTGPPVKVGVAITDITTGMTAHSAILAALYNRVRTNKGQHVDASLMATQLSTLVTIAYSYINKGIEARRWGSEHATIVPYRNYDTKTEPITICCGNNGQFIALASSLGLESLISDERFLSNPLRIKNREALDDIIQARFLEISRDEALSLLNNKGVPLAPVNNMEQTFAHPQIEARGLVTEINHPGIGPFKLVSPAVQFSETPLTIDLPPPMLGQHTRSVLNDILGYSETKINQLCQDGSITTFDYGF</sequence>
<dbReference type="Pfam" id="PF02515">
    <property type="entry name" value="CoA_transf_3"/>
    <property type="match status" value="1"/>
</dbReference>
<dbReference type="OrthoDB" id="5863171at2759"/>
<dbReference type="GO" id="GO:0005739">
    <property type="term" value="C:mitochondrion"/>
    <property type="evidence" value="ECO:0007669"/>
    <property type="project" value="TreeGrafter"/>
</dbReference>
<dbReference type="AlphaFoldDB" id="A0A1R1X9W2"/>